<dbReference type="InterPro" id="IPR025927">
    <property type="entry name" value="Znf_KANL2-like"/>
</dbReference>
<protein>
    <submittedName>
        <fullName evidence="6">INO80 complex subunit D</fullName>
    </submittedName>
</protein>
<evidence type="ECO:0000256" key="3">
    <source>
        <dbReference type="SAM" id="Coils"/>
    </source>
</evidence>
<dbReference type="AlphaFoldDB" id="T2MCU5"/>
<dbReference type="PANTHER" id="PTHR16198:SF2">
    <property type="entry name" value="INO80 COMPLEX SUBUNIT D"/>
    <property type="match status" value="1"/>
</dbReference>
<feature type="domain" description="KANL2-like probable zinc-finger" evidence="5">
    <location>
        <begin position="18"/>
        <end position="78"/>
    </location>
</feature>
<feature type="coiled-coil region" evidence="3">
    <location>
        <begin position="236"/>
        <end position="263"/>
    </location>
</feature>
<accession>T2MCU5</accession>
<dbReference type="EMBL" id="HAAD01003498">
    <property type="protein sequence ID" value="CDG69730.1"/>
    <property type="molecule type" value="mRNA"/>
</dbReference>
<evidence type="ECO:0000259" key="5">
    <source>
        <dbReference type="Pfam" id="PF13891"/>
    </source>
</evidence>
<dbReference type="GO" id="GO:0005634">
    <property type="term" value="C:nucleus"/>
    <property type="evidence" value="ECO:0007669"/>
    <property type="project" value="UniProtKB-SubCell"/>
</dbReference>
<dbReference type="OrthoDB" id="5968413at2759"/>
<keyword evidence="2" id="KW-0539">Nucleus</keyword>
<feature type="compositionally biased region" description="Basic and acidic residues" evidence="4">
    <location>
        <begin position="343"/>
        <end position="356"/>
    </location>
</feature>
<organism evidence="6">
    <name type="scientific">Hydra vulgaris</name>
    <name type="common">Hydra</name>
    <name type="synonym">Hydra attenuata</name>
    <dbReference type="NCBI Taxonomy" id="6087"/>
    <lineage>
        <taxon>Eukaryota</taxon>
        <taxon>Metazoa</taxon>
        <taxon>Cnidaria</taxon>
        <taxon>Hydrozoa</taxon>
        <taxon>Hydroidolina</taxon>
        <taxon>Anthoathecata</taxon>
        <taxon>Aplanulata</taxon>
        <taxon>Hydridae</taxon>
        <taxon>Hydra</taxon>
    </lineage>
</organism>
<reference evidence="6" key="1">
    <citation type="journal article" date="2013" name="Genome Biol. Evol.">
        <title>Punctuated emergences of genetic and phenotypic innovations in eumetazoan, bilaterian, euteleostome, and hominidae ancestors.</title>
        <authorList>
            <person name="Wenger Y."/>
            <person name="Galliot B."/>
        </authorList>
    </citation>
    <scope>NUCLEOTIDE SEQUENCE</scope>
    <source>
        <tissue evidence="6">Whole animals</tissue>
    </source>
</reference>
<feature type="region of interest" description="Disordered" evidence="4">
    <location>
        <begin position="333"/>
        <end position="397"/>
    </location>
</feature>
<feature type="compositionally biased region" description="Low complexity" evidence="4">
    <location>
        <begin position="359"/>
        <end position="378"/>
    </location>
</feature>
<gene>
    <name evidence="6" type="primary">INO80D</name>
</gene>
<feature type="compositionally biased region" description="Basic residues" evidence="4">
    <location>
        <begin position="333"/>
        <end position="342"/>
    </location>
</feature>
<evidence type="ECO:0000313" key="6">
    <source>
        <dbReference type="EMBL" id="CDG69730.1"/>
    </source>
</evidence>
<name>T2MCU5_HYDVU</name>
<dbReference type="Pfam" id="PF13891">
    <property type="entry name" value="zf-C3HC3H_KANSL2"/>
    <property type="match status" value="1"/>
</dbReference>
<comment type="subcellular location">
    <subcellularLocation>
        <location evidence="1">Nucleus</location>
    </subcellularLocation>
</comment>
<sequence>MFEGQNIHLSPIDGKKLCSFSKKLCKQRRLNGYAFCVRHILEDSKAPFKQCVYKTKTNGERCINSVPIALDRVYCMNHLQVLGLAPKKPITKPVIKPAIPTCNKKKPTESSKNFSLSQEKHTDKMNSIIHPNRKTVIKVGKKFNKSKIKDTEAVNKINNASYKIDIWRDTLNKEAHAIILDYVKSCNTKILESDDMGFHSIKDSSDCALEPNIFQQELLFTKDKVYHNTLVSDNLSVQEEKLLQKLKHQYNQLKKVIISKNENLSYAKLSKLILAARSDVVQLANVLNTEDHLHHDDQQKLFTKCYDKHINRAKCPGSKLNIFQDQHVLVKKKKKALKPKKPKLNENESELNKTEENLSDLNESFSSETSSDSYTSSSESEDVEDGDGDSSASEDAFHLPPASLSFANGCRMDEDENLFRNGNCELDDEDDELMCCSNEFSFNSKVPRELSSPTLNQLSTSDFDVSFNTLMDSAQSLENESNAMSGSFLSYEHPENEHSTPQNHLLNKKLRIITKNPLAYNAVEKTKNIYMKNNDIELKNTSANRVLKRKQDFNHRSSSVITKPIQVENFNKRFLGESMNIMTPLCQDKNIFDVTHTEVSSPLEKVNPDIFFSSVFPLTSDKC</sequence>
<feature type="compositionally biased region" description="Acidic residues" evidence="4">
    <location>
        <begin position="379"/>
        <end position="388"/>
    </location>
</feature>
<keyword evidence="3" id="KW-0175">Coiled coil</keyword>
<evidence type="ECO:0000256" key="2">
    <source>
        <dbReference type="ARBA" id="ARBA00023242"/>
    </source>
</evidence>
<dbReference type="PANTHER" id="PTHR16198">
    <property type="match status" value="1"/>
</dbReference>
<evidence type="ECO:0000256" key="4">
    <source>
        <dbReference type="SAM" id="MobiDB-lite"/>
    </source>
</evidence>
<evidence type="ECO:0000256" key="1">
    <source>
        <dbReference type="ARBA" id="ARBA00004123"/>
    </source>
</evidence>
<proteinExistence type="evidence at transcript level"/>